<protein>
    <submittedName>
        <fullName evidence="2">Cell division protein FtsB</fullName>
    </submittedName>
</protein>
<dbReference type="EMBL" id="CP021081">
    <property type="protein sequence ID" value="ASN79632.1"/>
    <property type="molecule type" value="Genomic_DNA"/>
</dbReference>
<dbReference type="Proteomes" id="UP000259030">
    <property type="component" value="Chromosome"/>
</dbReference>
<gene>
    <name evidence="2" type="ORF">DFI_00205</name>
</gene>
<dbReference type="GO" id="GO:0051301">
    <property type="term" value="P:cell division"/>
    <property type="evidence" value="ECO:0007669"/>
    <property type="project" value="UniProtKB-KW"/>
</dbReference>
<keyword evidence="1" id="KW-0472">Membrane</keyword>
<accession>A0A221SSL4</accession>
<keyword evidence="1" id="KW-1133">Transmembrane helix</keyword>
<dbReference type="STRING" id="317577.GCA_000419625_01142"/>
<sequence length="128" mass="14119">MEEGAPPPPPAPERGLRLVWRQAQRLPVTMMLASLLAGLGIVQLSFQLAQSAYRAVTWTQETRATQARVQGLERDVRILKEAQANARTPEYLREQARCLGMVGENETVIVAEGAPETVDALCDVKRLP</sequence>
<evidence type="ECO:0000256" key="1">
    <source>
        <dbReference type="SAM" id="Phobius"/>
    </source>
</evidence>
<dbReference type="KEGG" id="dfc:DFI_00205"/>
<organism evidence="2 3">
    <name type="scientific">Deinococcus ficus</name>
    <dbReference type="NCBI Taxonomy" id="317577"/>
    <lineage>
        <taxon>Bacteria</taxon>
        <taxon>Thermotogati</taxon>
        <taxon>Deinococcota</taxon>
        <taxon>Deinococci</taxon>
        <taxon>Deinococcales</taxon>
        <taxon>Deinococcaceae</taxon>
        <taxon>Deinococcus</taxon>
    </lineage>
</organism>
<dbReference type="OrthoDB" id="69332at2"/>
<name>A0A221SSL4_9DEIO</name>
<dbReference type="RefSeq" id="WP_022800710.1">
    <property type="nucleotide sequence ID" value="NZ_ATTJ01000001.1"/>
</dbReference>
<proteinExistence type="predicted"/>
<dbReference type="InterPro" id="IPR007060">
    <property type="entry name" value="FtsL/DivIC"/>
</dbReference>
<evidence type="ECO:0000313" key="2">
    <source>
        <dbReference type="EMBL" id="ASN79632.1"/>
    </source>
</evidence>
<keyword evidence="3" id="KW-1185">Reference proteome</keyword>
<dbReference type="Pfam" id="PF04977">
    <property type="entry name" value="DivIC"/>
    <property type="match status" value="1"/>
</dbReference>
<dbReference type="AlphaFoldDB" id="A0A221SSL4"/>
<keyword evidence="1" id="KW-0812">Transmembrane</keyword>
<evidence type="ECO:0000313" key="3">
    <source>
        <dbReference type="Proteomes" id="UP000259030"/>
    </source>
</evidence>
<feature type="transmembrane region" description="Helical" evidence="1">
    <location>
        <begin position="26"/>
        <end position="46"/>
    </location>
</feature>
<keyword evidence="2" id="KW-0131">Cell cycle</keyword>
<keyword evidence="2" id="KW-0132">Cell division</keyword>
<reference evidence="2 3" key="1">
    <citation type="submission" date="2017-05" db="EMBL/GenBank/DDBJ databases">
        <title>The complete genome sequence of Deinococcus ficus isolated from the rhizosphere of the Ficus religiosa L. in Taiwan.</title>
        <authorList>
            <person name="Wu K.-M."/>
            <person name="Liao T.-L."/>
            <person name="Liu Y.-M."/>
            <person name="Young C.-C."/>
            <person name="Tsai S.-F."/>
        </authorList>
    </citation>
    <scope>NUCLEOTIDE SEQUENCE [LARGE SCALE GENOMIC DNA]</scope>
    <source>
        <strain evidence="2 3">CC-FR2-10</strain>
    </source>
</reference>